<proteinExistence type="predicted"/>
<dbReference type="Proteomes" id="UP000481621">
    <property type="component" value="Unassembled WGS sequence"/>
</dbReference>
<sequence length="71" mass="7937">MLEKKDRKKATEVAGSFFHPSYYHNSNPLASGIATTHEQVSDVYAEGEIGAVVEQENGKEEQIPREDNKTE</sequence>
<feature type="compositionally biased region" description="Basic and acidic residues" evidence="1">
    <location>
        <begin position="56"/>
        <end position="71"/>
    </location>
</feature>
<evidence type="ECO:0000256" key="1">
    <source>
        <dbReference type="SAM" id="MobiDB-lite"/>
    </source>
</evidence>
<feature type="region of interest" description="Disordered" evidence="1">
    <location>
        <begin position="48"/>
        <end position="71"/>
    </location>
</feature>
<dbReference type="Pfam" id="PF13217">
    <property type="entry name" value="DUF4025"/>
    <property type="match status" value="1"/>
</dbReference>
<name>A0A6B3TU27_9BACI</name>
<dbReference type="AlphaFoldDB" id="A0A6B3TU27"/>
<reference evidence="2" key="1">
    <citation type="submission" date="2020-02" db="EMBL/GenBank/DDBJ databases">
        <title>Bacillus sedimentmangrovi sp. nov., isolated from sediment of the mangrove ecosystem.</title>
        <authorList>
            <person name="Liu G."/>
        </authorList>
    </citation>
    <scope>NUCLEOTIDE SEQUENCE [LARGE SCALE GENOMIC DNA]</scope>
    <source>
        <strain evidence="2">SgZ-7</strain>
    </source>
</reference>
<dbReference type="InterPro" id="IPR025100">
    <property type="entry name" value="DUF4025"/>
</dbReference>
<evidence type="ECO:0000313" key="2">
    <source>
        <dbReference type="EMBL" id="NEX79147.1"/>
    </source>
</evidence>
<comment type="caution">
    <text evidence="2">The sequence shown here is derived from an EMBL/GenBank/DDBJ whole genome shotgun (WGS) entry which is preliminary data.</text>
</comment>
<protein>
    <submittedName>
        <fullName evidence="2">DUF4025 domain-containing protein</fullName>
    </submittedName>
</protein>
<gene>
    <name evidence="2" type="ORF">G4Z05_09635</name>
</gene>
<evidence type="ECO:0000313" key="3">
    <source>
        <dbReference type="Proteomes" id="UP000481621"/>
    </source>
</evidence>
<keyword evidence="3" id="KW-1185">Reference proteome</keyword>
<organism evidence="2 3">
    <name type="scientific">Neobacillus thermocopriae</name>
    <dbReference type="NCBI Taxonomy" id="1215031"/>
    <lineage>
        <taxon>Bacteria</taxon>
        <taxon>Bacillati</taxon>
        <taxon>Bacillota</taxon>
        <taxon>Bacilli</taxon>
        <taxon>Bacillales</taxon>
        <taxon>Bacillaceae</taxon>
        <taxon>Neobacillus</taxon>
    </lineage>
</organism>
<dbReference type="EMBL" id="JAAIUV010000013">
    <property type="protein sequence ID" value="NEX79147.1"/>
    <property type="molecule type" value="Genomic_DNA"/>
</dbReference>
<accession>A0A6B3TU27</accession>